<dbReference type="GO" id="GO:0016836">
    <property type="term" value="F:hydro-lyase activity"/>
    <property type="evidence" value="ECO:0007669"/>
    <property type="project" value="InterPro"/>
</dbReference>
<dbReference type="PANTHER" id="PTHR43351:SF2">
    <property type="entry name" value="L(+)-TARTRATE DEHYDRATASE SUBUNIT BETA-RELATED"/>
    <property type="match status" value="1"/>
</dbReference>
<dbReference type="Pfam" id="PF05683">
    <property type="entry name" value="Fumerase_C"/>
    <property type="match status" value="1"/>
</dbReference>
<evidence type="ECO:0000256" key="1">
    <source>
        <dbReference type="ARBA" id="ARBA00008876"/>
    </source>
</evidence>
<dbReference type="SUPFAM" id="SSF117457">
    <property type="entry name" value="FumA C-terminal domain-like"/>
    <property type="match status" value="1"/>
</dbReference>
<accession>A0A9D1N3X8</accession>
<evidence type="ECO:0000313" key="5">
    <source>
        <dbReference type="Proteomes" id="UP000824128"/>
    </source>
</evidence>
<proteinExistence type="inferred from homology"/>
<dbReference type="EMBL" id="DVNZ01000130">
    <property type="protein sequence ID" value="HIU94309.1"/>
    <property type="molecule type" value="Genomic_DNA"/>
</dbReference>
<gene>
    <name evidence="4" type="ORF">IAD24_04040</name>
</gene>
<dbReference type="InterPro" id="IPR004647">
    <property type="entry name" value="Fe-S_hydro-lyase_TtdB-typ_cat"/>
</dbReference>
<reference evidence="4" key="2">
    <citation type="journal article" date="2021" name="PeerJ">
        <title>Extensive microbial diversity within the chicken gut microbiome revealed by metagenomics and culture.</title>
        <authorList>
            <person name="Gilroy R."/>
            <person name="Ravi A."/>
            <person name="Getino M."/>
            <person name="Pursley I."/>
            <person name="Horton D.L."/>
            <person name="Alikhan N.F."/>
            <person name="Baker D."/>
            <person name="Gharbi K."/>
            <person name="Hall N."/>
            <person name="Watson M."/>
            <person name="Adriaenssens E.M."/>
            <person name="Foster-Nyarko E."/>
            <person name="Jarju S."/>
            <person name="Secka A."/>
            <person name="Antonio M."/>
            <person name="Oren A."/>
            <person name="Chaudhuri R.R."/>
            <person name="La Ragione R."/>
            <person name="Hildebrand F."/>
            <person name="Pallen M.J."/>
        </authorList>
    </citation>
    <scope>NUCLEOTIDE SEQUENCE</scope>
    <source>
        <strain evidence="4">ChiGjej2B2-16831</strain>
    </source>
</reference>
<evidence type="ECO:0000313" key="4">
    <source>
        <dbReference type="EMBL" id="HIU94309.1"/>
    </source>
</evidence>
<dbReference type="PANTHER" id="PTHR43351">
    <property type="entry name" value="L(+)-TARTRATE DEHYDRATASE SUBUNIT BETA"/>
    <property type="match status" value="1"/>
</dbReference>
<comment type="caution">
    <text evidence="4">The sequence shown here is derived from an EMBL/GenBank/DDBJ whole genome shotgun (WGS) entry which is preliminary data.</text>
</comment>
<keyword evidence="2" id="KW-0456">Lyase</keyword>
<name>A0A9D1N3X8_9FIRM</name>
<feature type="domain" description="Fe-S hydro-lyase tartrate dehydratase beta-type catalytic" evidence="3">
    <location>
        <begin position="5"/>
        <end position="174"/>
    </location>
</feature>
<dbReference type="Proteomes" id="UP000824128">
    <property type="component" value="Unassembled WGS sequence"/>
</dbReference>
<protein>
    <submittedName>
        <fullName evidence="4">Fumarate hydratase C-terminal domain-containing protein</fullName>
    </submittedName>
</protein>
<reference evidence="4" key="1">
    <citation type="submission" date="2020-10" db="EMBL/GenBank/DDBJ databases">
        <authorList>
            <person name="Gilroy R."/>
        </authorList>
    </citation>
    <scope>NUCLEOTIDE SEQUENCE</scope>
    <source>
        <strain evidence="4">ChiGjej2B2-16831</strain>
    </source>
</reference>
<evidence type="ECO:0000259" key="3">
    <source>
        <dbReference type="Pfam" id="PF05683"/>
    </source>
</evidence>
<dbReference type="InterPro" id="IPR036660">
    <property type="entry name" value="Fe-S_hydroAse_TtdB_cat_sf"/>
</dbReference>
<dbReference type="AlphaFoldDB" id="A0A9D1N3X8"/>
<comment type="similarity">
    <text evidence="1">Belongs to the class-I fumarase family.</text>
</comment>
<dbReference type="Gene3D" id="3.20.130.10">
    <property type="entry name" value="Fe-S hydro-lyase, tartrate dehydratase beta-type, catalytic domain"/>
    <property type="match status" value="1"/>
</dbReference>
<organism evidence="4 5">
    <name type="scientific">Candidatus Aphodomorpha intestinavium</name>
    <dbReference type="NCBI Taxonomy" id="2840672"/>
    <lineage>
        <taxon>Bacteria</taxon>
        <taxon>Bacillati</taxon>
        <taxon>Bacillota</taxon>
        <taxon>Clostridia</taxon>
        <taxon>Eubacteriales</taxon>
        <taxon>Candidatus Aphodomorpha</taxon>
    </lineage>
</organism>
<evidence type="ECO:0000256" key="2">
    <source>
        <dbReference type="ARBA" id="ARBA00023239"/>
    </source>
</evidence>
<sequence>MAALSLELPLSQAALARLRSGDTVLLSGELYTARDAAHRRFAALLARGEPLPVPPGCCIYYAGPCPAAPGEIIGPCGPTTGARMDDYTPAVLSYGVNALIGKGPLGPSVVAAMRGRAVYFAATGGAGMLIASCVRACEPVAFLDLGAEAVYRLCVKDMPVIVAIDAAGGNLYEKIAAGGGIS</sequence>